<evidence type="ECO:0000313" key="1">
    <source>
        <dbReference type="EMBL" id="QMV84742.1"/>
    </source>
</evidence>
<reference evidence="1 2" key="1">
    <citation type="submission" date="2020-07" db="EMBL/GenBank/DDBJ databases">
        <title>non toxigenic Corynebacterium sp. nov from a clinical source.</title>
        <authorList>
            <person name="Bernier A.-M."/>
            <person name="Bernard K."/>
        </authorList>
    </citation>
    <scope>NUCLEOTIDE SEQUENCE [LARGE SCALE GENOMIC DNA]</scope>
    <source>
        <strain evidence="2">NML 93-0612</strain>
    </source>
</reference>
<proteinExistence type="predicted"/>
<dbReference type="EMBL" id="CP059833">
    <property type="protein sequence ID" value="QMV84742.1"/>
    <property type="molecule type" value="Genomic_DNA"/>
</dbReference>
<accession>A0A7G5FDQ1</accession>
<sequence length="49" mass="5495">MKFTETQISDIIQFLEMHAEGYFLTDAAREGNAIIEAAGALYTHYLGDQ</sequence>
<protein>
    <submittedName>
        <fullName evidence="1">Uncharacterized protein</fullName>
    </submittedName>
</protein>
<organism evidence="1 2">
    <name type="scientific">Corynebacterium hindlerae</name>
    <dbReference type="NCBI Taxonomy" id="699041"/>
    <lineage>
        <taxon>Bacteria</taxon>
        <taxon>Bacillati</taxon>
        <taxon>Actinomycetota</taxon>
        <taxon>Actinomycetes</taxon>
        <taxon>Mycobacteriales</taxon>
        <taxon>Corynebacteriaceae</taxon>
        <taxon>Corynebacterium</taxon>
    </lineage>
</organism>
<dbReference type="AlphaFoldDB" id="A0A7G5FDQ1"/>
<dbReference type="RefSeq" id="WP_182385549.1">
    <property type="nucleotide sequence ID" value="NZ_CP059833.1"/>
</dbReference>
<dbReference type="Proteomes" id="UP000515570">
    <property type="component" value="Chromosome"/>
</dbReference>
<name>A0A7G5FDQ1_9CORY</name>
<keyword evidence="2" id="KW-1185">Reference proteome</keyword>
<gene>
    <name evidence="1" type="ORF">HW450_10395</name>
</gene>
<evidence type="ECO:0000313" key="2">
    <source>
        <dbReference type="Proteomes" id="UP000515570"/>
    </source>
</evidence>